<dbReference type="InterPro" id="IPR018260">
    <property type="entry name" value="Ribosomal_uL22_CS"/>
</dbReference>
<dbReference type="InterPro" id="IPR036394">
    <property type="entry name" value="Ribosomal_uL22_sf"/>
</dbReference>
<dbReference type="HAMAP" id="MF_01331_A">
    <property type="entry name" value="Ribosomal_uL22_A"/>
    <property type="match status" value="1"/>
</dbReference>
<accession>F6BD96</accession>
<evidence type="ECO:0000256" key="3">
    <source>
        <dbReference type="ARBA" id="ARBA00022730"/>
    </source>
</evidence>
<comment type="similarity">
    <text evidence="1 7 8">Belongs to the universal ribosomal protein uL22 family.</text>
</comment>
<dbReference type="InterPro" id="IPR057265">
    <property type="entry name" value="Ribosomal_uL22_arc-type"/>
</dbReference>
<evidence type="ECO:0000256" key="5">
    <source>
        <dbReference type="ARBA" id="ARBA00022980"/>
    </source>
</evidence>
<dbReference type="CDD" id="cd00336">
    <property type="entry name" value="Ribosomal_L22"/>
    <property type="match status" value="1"/>
</dbReference>
<dbReference type="PANTHER" id="PTHR11593:SF10">
    <property type="entry name" value="60S RIBOSOMAL PROTEIN L17"/>
    <property type="match status" value="1"/>
</dbReference>
<dbReference type="KEGG" id="mig:Metig_0914"/>
<evidence type="ECO:0000256" key="2">
    <source>
        <dbReference type="ARBA" id="ARBA00011838"/>
    </source>
</evidence>
<dbReference type="Pfam" id="PF00237">
    <property type="entry name" value="Ribosomal_L22"/>
    <property type="match status" value="1"/>
</dbReference>
<proteinExistence type="inferred from homology"/>
<dbReference type="GO" id="GO:0019843">
    <property type="term" value="F:rRNA binding"/>
    <property type="evidence" value="ECO:0007669"/>
    <property type="project" value="UniProtKB-UniRule"/>
</dbReference>
<sequence length="177" mass="20630">MMIMYGIKKHVDITSLNWDFEVNGMAKLNYKIETDPKKTARAMGRALKISRKHAVEICRELNGMKLDDAIQYLKDVIALKRFVPFKRHCKDVPHRKGKFGWHAGRYPVKASREILKVLENAKKNAEYKGLNVEKLRIKHISSNKGPTIKRYMPRAFGRASPKFQETVHIQVILEEYH</sequence>
<evidence type="ECO:0000256" key="1">
    <source>
        <dbReference type="ARBA" id="ARBA00009451"/>
    </source>
</evidence>
<name>F6BD96_METIK</name>
<keyword evidence="6 7" id="KW-0687">Ribonucleoprotein</keyword>
<evidence type="ECO:0000256" key="8">
    <source>
        <dbReference type="RuleBase" id="RU004005"/>
    </source>
</evidence>
<comment type="function">
    <text evidence="7">The globular domain of the protein is located near the polypeptide exit tunnel on the outside of the subunit, while an extended beta-hairpin is found that lines the wall of the exit tunnel in the center of the 70S ribosome.</text>
</comment>
<evidence type="ECO:0000313" key="10">
    <source>
        <dbReference type="EMBL" id="AEF96457.1"/>
    </source>
</evidence>
<dbReference type="NCBIfam" id="NF003260">
    <property type="entry name" value="PRK04223.1"/>
    <property type="match status" value="1"/>
</dbReference>
<gene>
    <name evidence="7" type="primary">rpl22</name>
    <name evidence="10" type="ordered locus">Metig_0914</name>
</gene>
<evidence type="ECO:0000256" key="7">
    <source>
        <dbReference type="HAMAP-Rule" id="MF_01331"/>
    </source>
</evidence>
<dbReference type="InterPro" id="IPR001063">
    <property type="entry name" value="Ribosomal_uL22"/>
</dbReference>
<keyword evidence="4 7" id="KW-0694">RNA-binding</keyword>
<protein>
    <recommendedName>
        <fullName evidence="7">Large ribosomal subunit protein uL22</fullName>
    </recommendedName>
</protein>
<comment type="function">
    <text evidence="7 9">This protein binds specifically to 23S rRNA. It makes multiple contacts with different domains of the 23S rRNA in the assembled 50S subunit and ribosome.</text>
</comment>
<dbReference type="GO" id="GO:0022625">
    <property type="term" value="C:cytosolic large ribosomal subunit"/>
    <property type="evidence" value="ECO:0007669"/>
    <property type="project" value="UniProtKB-UniRule"/>
</dbReference>
<comment type="subunit">
    <text evidence="2 7 9">Part of the 50S ribosomal subunit.</text>
</comment>
<keyword evidence="11" id="KW-1185">Reference proteome</keyword>
<dbReference type="PROSITE" id="PS00464">
    <property type="entry name" value="RIBOSOMAL_L22"/>
    <property type="match status" value="1"/>
</dbReference>
<dbReference type="PANTHER" id="PTHR11593">
    <property type="entry name" value="60S RIBOSOMAL PROTEIN L17"/>
    <property type="match status" value="1"/>
</dbReference>
<dbReference type="GO" id="GO:0003735">
    <property type="term" value="F:structural constituent of ribosome"/>
    <property type="evidence" value="ECO:0007669"/>
    <property type="project" value="UniProtKB-UniRule"/>
</dbReference>
<evidence type="ECO:0000256" key="4">
    <source>
        <dbReference type="ARBA" id="ARBA00022884"/>
    </source>
</evidence>
<keyword evidence="5 7" id="KW-0689">Ribosomal protein</keyword>
<dbReference type="HOGENOM" id="CLU_083987_0_2_2"/>
<dbReference type="GO" id="GO:0002181">
    <property type="term" value="P:cytoplasmic translation"/>
    <property type="evidence" value="ECO:0007669"/>
    <property type="project" value="TreeGrafter"/>
</dbReference>
<reference evidence="10 11" key="1">
    <citation type="submission" date="2011-05" db="EMBL/GenBank/DDBJ databases">
        <title>Complete sequence of Methanotorris igneus Kol 5.</title>
        <authorList>
            <consortium name="US DOE Joint Genome Institute"/>
            <person name="Lucas S."/>
            <person name="Han J."/>
            <person name="Lapidus A."/>
            <person name="Cheng J.-F."/>
            <person name="Goodwin L."/>
            <person name="Pitluck S."/>
            <person name="Peters L."/>
            <person name="Mikhailova N."/>
            <person name="Chertkov O."/>
            <person name="Han C."/>
            <person name="Tapia R."/>
            <person name="Land M."/>
            <person name="Hauser L."/>
            <person name="Kyrpides N."/>
            <person name="Ivanova N."/>
            <person name="Pagani I."/>
            <person name="Sieprawska-Lupa M."/>
            <person name="Whitman W."/>
            <person name="Woyke T."/>
        </authorList>
    </citation>
    <scope>NUCLEOTIDE SEQUENCE [LARGE SCALE GENOMIC DNA]</scope>
    <source>
        <strain evidence="11">DSM 5666 / JCM 11834 / Kol 5</strain>
    </source>
</reference>
<organism evidence="11">
    <name type="scientific">Methanotorris igneus (strain DSM 5666 / JCM 11834 / Kol 5)</name>
    <dbReference type="NCBI Taxonomy" id="880724"/>
    <lineage>
        <taxon>Archaea</taxon>
        <taxon>Methanobacteriati</taxon>
        <taxon>Methanobacteriota</taxon>
        <taxon>Methanomada group</taxon>
        <taxon>Methanococci</taxon>
        <taxon>Methanococcales</taxon>
        <taxon>Methanocaldococcaceae</taxon>
        <taxon>Methanotorris</taxon>
    </lineage>
</organism>
<dbReference type="Gene3D" id="3.90.470.10">
    <property type="entry name" value="Ribosomal protein L22/L17"/>
    <property type="match status" value="1"/>
</dbReference>
<evidence type="ECO:0000313" key="11">
    <source>
        <dbReference type="Proteomes" id="UP000009227"/>
    </source>
</evidence>
<dbReference type="InterPro" id="IPR005721">
    <property type="entry name" value="Ribosomal_uL22_euk/arc"/>
</dbReference>
<dbReference type="Proteomes" id="UP000009227">
    <property type="component" value="Chromosome"/>
</dbReference>
<dbReference type="FunFam" id="3.90.470.10:FF:000015">
    <property type="entry name" value="50S ribosomal protein L22"/>
    <property type="match status" value="1"/>
</dbReference>
<dbReference type="STRING" id="880724.Metig_0914"/>
<dbReference type="EMBL" id="CP002737">
    <property type="protein sequence ID" value="AEF96457.1"/>
    <property type="molecule type" value="Genomic_DNA"/>
</dbReference>
<dbReference type="AlphaFoldDB" id="F6BD96"/>
<evidence type="ECO:0000256" key="6">
    <source>
        <dbReference type="ARBA" id="ARBA00023274"/>
    </source>
</evidence>
<dbReference type="NCBIfam" id="TIGR01038">
    <property type="entry name" value="uL22_arch_euk"/>
    <property type="match status" value="1"/>
</dbReference>
<keyword evidence="3 7" id="KW-0699">rRNA-binding</keyword>
<evidence type="ECO:0000256" key="9">
    <source>
        <dbReference type="RuleBase" id="RU004007"/>
    </source>
</evidence>
<dbReference type="SUPFAM" id="SSF54843">
    <property type="entry name" value="Ribosomal protein L22"/>
    <property type="match status" value="1"/>
</dbReference>